<protein>
    <submittedName>
        <fullName evidence="3">Response regulator transcription factor</fullName>
    </submittedName>
</protein>
<dbReference type="InterPro" id="IPR058245">
    <property type="entry name" value="NreC/VraR/RcsB-like_REC"/>
</dbReference>
<evidence type="ECO:0000256" key="1">
    <source>
        <dbReference type="PROSITE-ProRule" id="PRU00169"/>
    </source>
</evidence>
<gene>
    <name evidence="3" type="ORF">E0F88_27905</name>
</gene>
<dbReference type="InterPro" id="IPR001789">
    <property type="entry name" value="Sig_transdc_resp-reg_receiver"/>
</dbReference>
<dbReference type="SMART" id="SM00448">
    <property type="entry name" value="REC"/>
    <property type="match status" value="1"/>
</dbReference>
<evidence type="ECO:0000259" key="2">
    <source>
        <dbReference type="PROSITE" id="PS50110"/>
    </source>
</evidence>
<dbReference type="OrthoDB" id="961049at2"/>
<dbReference type="PANTHER" id="PTHR45566">
    <property type="entry name" value="HTH-TYPE TRANSCRIPTIONAL REGULATOR YHJB-RELATED"/>
    <property type="match status" value="1"/>
</dbReference>
<name>A0A4R5DEZ8_9BACT</name>
<dbReference type="PANTHER" id="PTHR45566:SF1">
    <property type="entry name" value="HTH-TYPE TRANSCRIPTIONAL REGULATOR YHJB-RELATED"/>
    <property type="match status" value="1"/>
</dbReference>
<organism evidence="3 4">
    <name type="scientific">Dyadobacter psychrotolerans</name>
    <dbReference type="NCBI Taxonomy" id="2541721"/>
    <lineage>
        <taxon>Bacteria</taxon>
        <taxon>Pseudomonadati</taxon>
        <taxon>Bacteroidota</taxon>
        <taxon>Cytophagia</taxon>
        <taxon>Cytophagales</taxon>
        <taxon>Spirosomataceae</taxon>
        <taxon>Dyadobacter</taxon>
    </lineage>
</organism>
<dbReference type="Pfam" id="PF00072">
    <property type="entry name" value="Response_reg"/>
    <property type="match status" value="1"/>
</dbReference>
<reference evidence="3 4" key="1">
    <citation type="submission" date="2019-03" db="EMBL/GenBank/DDBJ databases">
        <title>Dyadobacter AR-3-6 sp. nov., isolated from arctic soil.</title>
        <authorList>
            <person name="Chaudhary D.K."/>
        </authorList>
    </citation>
    <scope>NUCLEOTIDE SEQUENCE [LARGE SCALE GENOMIC DNA]</scope>
    <source>
        <strain evidence="3 4">AR-3-6</strain>
    </source>
</reference>
<sequence>MNITLIDQHPILRRGINLLLRDSFPNLKLVQICTLEVFINLFHEQKPDLIIVGISEECPEINFDQLRTIRKNHPETGIIFLVGKIHYNTAVAGITEGIKGYVLKTNELSEVLKCIHTVLNGRRYFCPDILQLILNECPESLDLSELTGYDLRHQSEEKNSEIAVT</sequence>
<accession>A0A4R5DEZ8</accession>
<dbReference type="InterPro" id="IPR011006">
    <property type="entry name" value="CheY-like_superfamily"/>
</dbReference>
<comment type="caution">
    <text evidence="3">The sequence shown here is derived from an EMBL/GenBank/DDBJ whole genome shotgun (WGS) entry which is preliminary data.</text>
</comment>
<dbReference type="SUPFAM" id="SSF52172">
    <property type="entry name" value="CheY-like"/>
    <property type="match status" value="1"/>
</dbReference>
<dbReference type="Gene3D" id="3.40.50.2300">
    <property type="match status" value="1"/>
</dbReference>
<dbReference type="GO" id="GO:0000160">
    <property type="term" value="P:phosphorelay signal transduction system"/>
    <property type="evidence" value="ECO:0007669"/>
    <property type="project" value="InterPro"/>
</dbReference>
<feature type="domain" description="Response regulatory" evidence="2">
    <location>
        <begin position="2"/>
        <end position="119"/>
    </location>
</feature>
<dbReference type="CDD" id="cd17535">
    <property type="entry name" value="REC_NarL-like"/>
    <property type="match status" value="1"/>
</dbReference>
<dbReference type="InterPro" id="IPR051015">
    <property type="entry name" value="EvgA-like"/>
</dbReference>
<evidence type="ECO:0000313" key="4">
    <source>
        <dbReference type="Proteomes" id="UP000294850"/>
    </source>
</evidence>
<dbReference type="EMBL" id="SMFL01000015">
    <property type="protein sequence ID" value="TDE10510.1"/>
    <property type="molecule type" value="Genomic_DNA"/>
</dbReference>
<proteinExistence type="predicted"/>
<evidence type="ECO:0000313" key="3">
    <source>
        <dbReference type="EMBL" id="TDE10510.1"/>
    </source>
</evidence>
<dbReference type="PROSITE" id="PS50110">
    <property type="entry name" value="RESPONSE_REGULATORY"/>
    <property type="match status" value="1"/>
</dbReference>
<dbReference type="Proteomes" id="UP000294850">
    <property type="component" value="Unassembled WGS sequence"/>
</dbReference>
<comment type="caution">
    <text evidence="1">Lacks conserved residue(s) required for the propagation of feature annotation.</text>
</comment>
<keyword evidence="4" id="KW-1185">Reference proteome</keyword>
<dbReference type="AlphaFoldDB" id="A0A4R5DEZ8"/>
<dbReference type="RefSeq" id="WP_131961632.1">
    <property type="nucleotide sequence ID" value="NZ_SMFL01000015.1"/>
</dbReference>